<dbReference type="Proteomes" id="UP001168537">
    <property type="component" value="Unassembled WGS sequence"/>
</dbReference>
<dbReference type="SUPFAM" id="SSF109854">
    <property type="entry name" value="DinB/YfiT-like putative metalloenzymes"/>
    <property type="match status" value="1"/>
</dbReference>
<protein>
    <submittedName>
        <fullName evidence="1">DinB family protein</fullName>
    </submittedName>
</protein>
<evidence type="ECO:0000313" key="1">
    <source>
        <dbReference type="EMBL" id="MDN4160079.1"/>
    </source>
</evidence>
<dbReference type="Gene3D" id="1.20.120.450">
    <property type="entry name" value="dinb family like domain"/>
    <property type="match status" value="1"/>
</dbReference>
<organism evidence="1 2">
    <name type="scientific">Nocardioides abyssi</name>
    <dbReference type="NCBI Taxonomy" id="3058370"/>
    <lineage>
        <taxon>Bacteria</taxon>
        <taxon>Bacillati</taxon>
        <taxon>Actinomycetota</taxon>
        <taxon>Actinomycetes</taxon>
        <taxon>Propionibacteriales</taxon>
        <taxon>Nocardioidaceae</taxon>
        <taxon>Nocardioides</taxon>
    </lineage>
</organism>
<evidence type="ECO:0000313" key="2">
    <source>
        <dbReference type="Proteomes" id="UP001168537"/>
    </source>
</evidence>
<dbReference type="Pfam" id="PF04978">
    <property type="entry name" value="MST"/>
    <property type="match status" value="1"/>
</dbReference>
<accession>A0ABT8EPP9</accession>
<sequence length="161" mass="17766">MSDARDVPVAGERALLEAMVDRQRAAVAGLLDDLTDAEARERLVPSLTTVLGLVKHATFVERVWFHSRVAGVPRRELGLPDTVDESFVLTTDDTVASVRAAHAEACDRSRAIAAEHDLDETYPWHHGPVSLRYIHAHMVAELARHAGHGDILVEQLRARRA</sequence>
<dbReference type="InterPro" id="IPR007061">
    <property type="entry name" value="MST-like"/>
</dbReference>
<dbReference type="EMBL" id="JAUHJR010000001">
    <property type="protein sequence ID" value="MDN4160079.1"/>
    <property type="molecule type" value="Genomic_DNA"/>
</dbReference>
<dbReference type="RefSeq" id="WP_300958948.1">
    <property type="nucleotide sequence ID" value="NZ_JAUHJR010000001.1"/>
</dbReference>
<proteinExistence type="predicted"/>
<comment type="caution">
    <text evidence="1">The sequence shown here is derived from an EMBL/GenBank/DDBJ whole genome shotgun (WGS) entry which is preliminary data.</text>
</comment>
<reference evidence="1" key="1">
    <citation type="submission" date="2023-06" db="EMBL/GenBank/DDBJ databases">
        <title>Draft genome sequence of Nocardioides sp. SOB72.</title>
        <authorList>
            <person name="Zhang G."/>
        </authorList>
    </citation>
    <scope>NUCLEOTIDE SEQUENCE</scope>
    <source>
        <strain evidence="1">SOB72</strain>
    </source>
</reference>
<keyword evidence="2" id="KW-1185">Reference proteome</keyword>
<dbReference type="InterPro" id="IPR034660">
    <property type="entry name" value="DinB/YfiT-like"/>
</dbReference>
<gene>
    <name evidence="1" type="ORF">QWY29_01830</name>
</gene>
<name>A0ABT8EPP9_9ACTN</name>